<protein>
    <submittedName>
        <fullName evidence="12">NAD(P)-binding protein</fullName>
    </submittedName>
</protein>
<dbReference type="InterPro" id="IPR051793">
    <property type="entry name" value="NADH:flavin_oxidoreductase"/>
</dbReference>
<dbReference type="InterPro" id="IPR001155">
    <property type="entry name" value="OxRdtase_FMN_N"/>
</dbReference>
<evidence type="ECO:0000256" key="8">
    <source>
        <dbReference type="ARBA" id="ARBA00023004"/>
    </source>
</evidence>
<dbReference type="PRINTS" id="PR00368">
    <property type="entry name" value="FADPNR"/>
</dbReference>
<organism evidence="12 13">
    <name type="scientific">Pseudohalioglobus sediminis</name>
    <dbReference type="NCBI Taxonomy" id="2606449"/>
    <lineage>
        <taxon>Bacteria</taxon>
        <taxon>Pseudomonadati</taxon>
        <taxon>Pseudomonadota</taxon>
        <taxon>Gammaproteobacteria</taxon>
        <taxon>Cellvibrionales</taxon>
        <taxon>Halieaceae</taxon>
        <taxon>Pseudohalioglobus</taxon>
    </lineage>
</organism>
<keyword evidence="7" id="KW-0560">Oxidoreductase</keyword>
<dbReference type="Gene3D" id="3.40.50.720">
    <property type="entry name" value="NAD(P)-binding Rossmann-like Domain"/>
    <property type="match status" value="2"/>
</dbReference>
<dbReference type="Pfam" id="PF00724">
    <property type="entry name" value="Oxidored_FMN"/>
    <property type="match status" value="1"/>
</dbReference>
<evidence type="ECO:0000256" key="4">
    <source>
        <dbReference type="ARBA" id="ARBA00022630"/>
    </source>
</evidence>
<feature type="domain" description="FAD/NAD(P)-binding" evidence="11">
    <location>
        <begin position="413"/>
        <end position="680"/>
    </location>
</feature>
<evidence type="ECO:0000256" key="1">
    <source>
        <dbReference type="ARBA" id="ARBA00001917"/>
    </source>
</evidence>
<dbReference type="PANTHER" id="PTHR42917">
    <property type="entry name" value="2,4-DIENOYL-COA REDUCTASE"/>
    <property type="match status" value="1"/>
</dbReference>
<sequence length="713" mass="76559">MAQSFPHLLSPGQIGSMQLRNRVVLAAMGSNFAEASGHCSERLISYYEARARGGAGLLVLETSAACFPSGSTMPNTVAFSADEFLPGLTELAQRVHQHGASIVAQLNHGGKMAQEDTAAGRPIPLPSLMKPSPSDMFHVLTRQEVRHFIKAAGPDGKGPQYYEMTEADIADVVQGFASAAARAQRAGFDGVEIHAGHGYMLASFLSPYTNRRTDRYGGSRENRARFLTEVITATREATGGGFPVLVRLDAREYRIEGGITPADCVTTAQLCEQAGADAIDVSAYGNVAHAIAFTEAPLVHEPGGFVDFAMQVKRAVNIPVIGVGRIEPEVAENHLAAGDFDFLAMGRKLLADPDLPNKLAGQDPAAVRPCIYCYICVSQIFINQAMMCAVNSEMGREWEQEQDVIASTRGARRVLVVGGGPGGMEAARLLASQGHQVTLWEGSKDLGGTARIAALAYQPNERLIDYLAAEIHRLPIDLHMGKRADADAIRKQQADHVILATGALRRAPEIPGKELRHVFDGEQLRGVLFGTDKQAAAKLSVFARLAIRVGRLTGALRSISLLRFASRYWMPIADEVVIIGGGLVGLELAEYLVERKRKVTVLEPGPALGAELAIVRRARVLHLLREHGATIHKNAPVHQITAQAVVCELDGETHSIPAKQVIIALGAEADDSLASQLAGTEAEVHRIGDCREVSYIDGAIHSAREVVNAIQRA</sequence>
<evidence type="ECO:0000313" key="12">
    <source>
        <dbReference type="EMBL" id="KAA1193291.1"/>
    </source>
</evidence>
<evidence type="ECO:0000259" key="11">
    <source>
        <dbReference type="Pfam" id="PF07992"/>
    </source>
</evidence>
<dbReference type="GO" id="GO:0051536">
    <property type="term" value="F:iron-sulfur cluster binding"/>
    <property type="evidence" value="ECO:0007669"/>
    <property type="project" value="UniProtKB-KW"/>
</dbReference>
<evidence type="ECO:0000256" key="5">
    <source>
        <dbReference type="ARBA" id="ARBA00022643"/>
    </source>
</evidence>
<dbReference type="PRINTS" id="PR00411">
    <property type="entry name" value="PNDRDTASEI"/>
</dbReference>
<comment type="cofactor">
    <cofactor evidence="1">
        <name>FMN</name>
        <dbReference type="ChEBI" id="CHEBI:58210"/>
    </cofactor>
</comment>
<feature type="domain" description="NADH:flavin oxidoreductase/NADH oxidase N-terminal" evidence="10">
    <location>
        <begin position="8"/>
        <end position="361"/>
    </location>
</feature>
<dbReference type="InterPro" id="IPR036188">
    <property type="entry name" value="FAD/NAD-bd_sf"/>
</dbReference>
<evidence type="ECO:0000256" key="6">
    <source>
        <dbReference type="ARBA" id="ARBA00022723"/>
    </source>
</evidence>
<dbReference type="CDD" id="cd02803">
    <property type="entry name" value="OYE_like_FMN_family"/>
    <property type="match status" value="1"/>
</dbReference>
<dbReference type="GO" id="GO:0016491">
    <property type="term" value="F:oxidoreductase activity"/>
    <property type="evidence" value="ECO:0007669"/>
    <property type="project" value="UniProtKB-KW"/>
</dbReference>
<gene>
    <name evidence="12" type="ORF">F0M18_05470</name>
</gene>
<evidence type="ECO:0000256" key="9">
    <source>
        <dbReference type="ARBA" id="ARBA00023014"/>
    </source>
</evidence>
<accession>A0A5B0X4R9</accession>
<keyword evidence="9" id="KW-0411">Iron-sulfur</keyword>
<keyword evidence="8" id="KW-0408">Iron</keyword>
<comment type="caution">
    <text evidence="12">The sequence shown here is derived from an EMBL/GenBank/DDBJ whole genome shotgun (WGS) entry which is preliminary data.</text>
</comment>
<reference evidence="12 13" key="1">
    <citation type="submission" date="2019-09" db="EMBL/GenBank/DDBJ databases">
        <authorList>
            <person name="Chen X.-Y."/>
        </authorList>
    </citation>
    <scope>NUCLEOTIDE SEQUENCE [LARGE SCALE GENOMIC DNA]</scope>
    <source>
        <strain evidence="12 13">NY5</strain>
    </source>
</reference>
<dbReference type="SUPFAM" id="SSF51905">
    <property type="entry name" value="FAD/NAD(P)-binding domain"/>
    <property type="match status" value="1"/>
</dbReference>
<evidence type="ECO:0000256" key="2">
    <source>
        <dbReference type="ARBA" id="ARBA00001966"/>
    </source>
</evidence>
<evidence type="ECO:0000259" key="10">
    <source>
        <dbReference type="Pfam" id="PF00724"/>
    </source>
</evidence>
<evidence type="ECO:0000256" key="7">
    <source>
        <dbReference type="ARBA" id="ARBA00023002"/>
    </source>
</evidence>
<dbReference type="AlphaFoldDB" id="A0A5B0X4R9"/>
<keyword evidence="4" id="KW-0285">Flavoprotein</keyword>
<dbReference type="Proteomes" id="UP000323708">
    <property type="component" value="Unassembled WGS sequence"/>
</dbReference>
<proteinExistence type="inferred from homology"/>
<evidence type="ECO:0000256" key="3">
    <source>
        <dbReference type="ARBA" id="ARBA00011048"/>
    </source>
</evidence>
<dbReference type="InterPro" id="IPR013785">
    <property type="entry name" value="Aldolase_TIM"/>
</dbReference>
<dbReference type="Gene3D" id="3.20.20.70">
    <property type="entry name" value="Aldolase class I"/>
    <property type="match status" value="1"/>
</dbReference>
<dbReference type="PANTHER" id="PTHR42917:SF2">
    <property type="entry name" value="2,4-DIENOYL-COA REDUCTASE [(2E)-ENOYL-COA-PRODUCING]"/>
    <property type="match status" value="1"/>
</dbReference>
<dbReference type="GO" id="GO:0046872">
    <property type="term" value="F:metal ion binding"/>
    <property type="evidence" value="ECO:0007669"/>
    <property type="project" value="UniProtKB-KW"/>
</dbReference>
<dbReference type="EMBL" id="VTUX01000002">
    <property type="protein sequence ID" value="KAA1193291.1"/>
    <property type="molecule type" value="Genomic_DNA"/>
</dbReference>
<dbReference type="Gene3D" id="3.50.50.60">
    <property type="entry name" value="FAD/NAD(P)-binding domain"/>
    <property type="match status" value="2"/>
</dbReference>
<keyword evidence="13" id="KW-1185">Reference proteome</keyword>
<evidence type="ECO:0000313" key="13">
    <source>
        <dbReference type="Proteomes" id="UP000323708"/>
    </source>
</evidence>
<dbReference type="SUPFAM" id="SSF51395">
    <property type="entry name" value="FMN-linked oxidoreductases"/>
    <property type="match status" value="1"/>
</dbReference>
<comment type="cofactor">
    <cofactor evidence="2">
        <name>[4Fe-4S] cluster</name>
        <dbReference type="ChEBI" id="CHEBI:49883"/>
    </cofactor>
</comment>
<keyword evidence="5" id="KW-0288">FMN</keyword>
<dbReference type="RefSeq" id="WP_149610398.1">
    <property type="nucleotide sequence ID" value="NZ_VTUX01000002.1"/>
</dbReference>
<dbReference type="InterPro" id="IPR023753">
    <property type="entry name" value="FAD/NAD-binding_dom"/>
</dbReference>
<comment type="similarity">
    <text evidence="3">In the N-terminal section; belongs to the NADH:flavin oxidoreductase/NADH oxidase family.</text>
</comment>
<dbReference type="Pfam" id="PF07992">
    <property type="entry name" value="Pyr_redox_2"/>
    <property type="match status" value="1"/>
</dbReference>
<keyword evidence="6" id="KW-0479">Metal-binding</keyword>
<dbReference type="GO" id="GO:0010181">
    <property type="term" value="F:FMN binding"/>
    <property type="evidence" value="ECO:0007669"/>
    <property type="project" value="InterPro"/>
</dbReference>
<name>A0A5B0X4R9_9GAMM</name>